<evidence type="ECO:0000313" key="2">
    <source>
        <dbReference type="EMBL" id="CAG6454635.1"/>
    </source>
</evidence>
<protein>
    <submittedName>
        <fullName evidence="2">(northern house mosquito) hypothetical protein</fullName>
    </submittedName>
</protein>
<sequence>MAFMTSGVLWQPGGNGRNARCGRLAAHGGHCARRRGRPVLHRGPQEGHYQVRRLPDIANRDRNRHTEDVGRGGGLRDGDSRARERFAGGAGYTGARVGRYGGRDCAAGGEVDGGF</sequence>
<dbReference type="AlphaFoldDB" id="A0A8D8F1Y9"/>
<proteinExistence type="predicted"/>
<feature type="region of interest" description="Disordered" evidence="1">
    <location>
        <begin position="35"/>
        <end position="83"/>
    </location>
</feature>
<name>A0A8D8F1Y9_CULPI</name>
<accession>A0A8D8F1Y9</accession>
<organism evidence="2">
    <name type="scientific">Culex pipiens</name>
    <name type="common">House mosquito</name>
    <dbReference type="NCBI Taxonomy" id="7175"/>
    <lineage>
        <taxon>Eukaryota</taxon>
        <taxon>Metazoa</taxon>
        <taxon>Ecdysozoa</taxon>
        <taxon>Arthropoda</taxon>
        <taxon>Hexapoda</taxon>
        <taxon>Insecta</taxon>
        <taxon>Pterygota</taxon>
        <taxon>Neoptera</taxon>
        <taxon>Endopterygota</taxon>
        <taxon>Diptera</taxon>
        <taxon>Nematocera</taxon>
        <taxon>Culicoidea</taxon>
        <taxon>Culicidae</taxon>
        <taxon>Culicinae</taxon>
        <taxon>Culicini</taxon>
        <taxon>Culex</taxon>
        <taxon>Culex</taxon>
    </lineage>
</organism>
<evidence type="ECO:0000256" key="1">
    <source>
        <dbReference type="SAM" id="MobiDB-lite"/>
    </source>
</evidence>
<dbReference type="EMBL" id="HBUE01026811">
    <property type="protein sequence ID" value="CAG6454635.1"/>
    <property type="molecule type" value="Transcribed_RNA"/>
</dbReference>
<feature type="compositionally biased region" description="Basic and acidic residues" evidence="1">
    <location>
        <begin position="53"/>
        <end position="83"/>
    </location>
</feature>
<reference evidence="2" key="1">
    <citation type="submission" date="2021-05" db="EMBL/GenBank/DDBJ databases">
        <authorList>
            <person name="Alioto T."/>
            <person name="Alioto T."/>
            <person name="Gomez Garrido J."/>
        </authorList>
    </citation>
    <scope>NUCLEOTIDE SEQUENCE</scope>
</reference>